<keyword evidence="5" id="KW-1185">Reference proteome</keyword>
<dbReference type="Proteomes" id="UP001642540">
    <property type="component" value="Unassembled WGS sequence"/>
</dbReference>
<keyword evidence="1" id="KW-0238">DNA-binding</keyword>
<evidence type="ECO:0000256" key="2">
    <source>
        <dbReference type="SAM" id="MobiDB-lite"/>
    </source>
</evidence>
<proteinExistence type="predicted"/>
<feature type="compositionally biased region" description="Low complexity" evidence="2">
    <location>
        <begin position="283"/>
        <end position="294"/>
    </location>
</feature>
<reference evidence="4 5" key="1">
    <citation type="submission" date="2024-08" db="EMBL/GenBank/DDBJ databases">
        <authorList>
            <person name="Cucini C."/>
            <person name="Frati F."/>
        </authorList>
    </citation>
    <scope>NUCLEOTIDE SEQUENCE [LARGE SCALE GENOMIC DNA]</scope>
</reference>
<accession>A0ABP1QC87</accession>
<dbReference type="SUPFAM" id="SSF46785">
    <property type="entry name" value="Winged helix' DNA-binding domain"/>
    <property type="match status" value="1"/>
</dbReference>
<organism evidence="4 5">
    <name type="scientific">Orchesella dallaii</name>
    <dbReference type="NCBI Taxonomy" id="48710"/>
    <lineage>
        <taxon>Eukaryota</taxon>
        <taxon>Metazoa</taxon>
        <taxon>Ecdysozoa</taxon>
        <taxon>Arthropoda</taxon>
        <taxon>Hexapoda</taxon>
        <taxon>Collembola</taxon>
        <taxon>Entomobryomorpha</taxon>
        <taxon>Entomobryoidea</taxon>
        <taxon>Orchesellidae</taxon>
        <taxon>Orchesellinae</taxon>
        <taxon>Orchesella</taxon>
    </lineage>
</organism>
<protein>
    <recommendedName>
        <fullName evidence="3">RFX-type winged-helix domain-containing protein</fullName>
    </recommendedName>
</protein>
<dbReference type="Pfam" id="PF02257">
    <property type="entry name" value="RFX_DNA_binding"/>
    <property type="match status" value="1"/>
</dbReference>
<dbReference type="InterPro" id="IPR036390">
    <property type="entry name" value="WH_DNA-bd_sf"/>
</dbReference>
<dbReference type="PROSITE" id="PS51526">
    <property type="entry name" value="RFX_DBD"/>
    <property type="match status" value="1"/>
</dbReference>
<evidence type="ECO:0000313" key="5">
    <source>
        <dbReference type="Proteomes" id="UP001642540"/>
    </source>
</evidence>
<feature type="region of interest" description="Disordered" evidence="2">
    <location>
        <begin position="975"/>
        <end position="994"/>
    </location>
</feature>
<dbReference type="InterPro" id="IPR003150">
    <property type="entry name" value="DNA-bd_RFX"/>
</dbReference>
<evidence type="ECO:0000259" key="3">
    <source>
        <dbReference type="PROSITE" id="PS51526"/>
    </source>
</evidence>
<dbReference type="InterPro" id="IPR036388">
    <property type="entry name" value="WH-like_DNA-bd_sf"/>
</dbReference>
<dbReference type="PANTHER" id="PTHR12619">
    <property type="entry name" value="RFX TRANSCRIPTION FACTOR FAMILY"/>
    <property type="match status" value="1"/>
</dbReference>
<dbReference type="EMBL" id="CAXLJM020000026">
    <property type="protein sequence ID" value="CAL8093782.1"/>
    <property type="molecule type" value="Genomic_DNA"/>
</dbReference>
<sequence length="1010" mass="111170">MKVFNSEKITVPVVVNESRRHFLPFTTVPKSKGLVKPTPYCIPLLSSRQQRHEVLSCRTSYVKGNLLPSYVDTFAASEFIIASQQERYKRTIDIEVSKPSPAFSAHPIVTTVETESGGRRKKSFCGSSSDPTQPLSSRKLILGTRKCTTKGKAEPVIQNHRSVIQSPIITSAPIHTQTTKNSGIKKVSHLEFANKQTYPPNRTSTLLPFSALQRIGGISFATSTIMKGKGNRHNSAVAPSATSATTSSTSSHQVSSGGQPGTPRTPGTPSDAGGNTPNPPTPGNNNSNSMVGSSPQYVPISVEDGAVSGENGVGGGNSSYPMYTVGESATVYGPGTSSSSQYYAAGSANGSAFKRKKSVPELCPIPVSTQRPRQTLSPKQEFYEDETDMMMEDVDDTDESYAVTSVNAVAVEQTLSELVYGLDDHGTSSSYDEEAIMHQFGDQLMYPPSTNCNRTNPLTVTWLLENYENAEGVSLPRSTLYNHYLRHCSENKIDPVNAASFGKLIRSVFLGLRTRRLGTRGNSKYHYYGIRLKPSSLLNHMLDDEFPINESSNGHHNGSLIGQRGNTSGNHLGNSVKRFKPSSRNDLADGNSNGFAVGDTSVFVPYLGNRSGALTDFPELEAGGETFPDGVVDNDLFIFRTLYREHCKVLLDLLSNFQLSQFEISWKSFWRGGDSATVENGSVDFEKILPKSKMIQICKMNAVEEFIKKTDYSIYQHIVETLLPEVLRPIPSAMTQAIRNFAKVLENWVSTSMNGYPDSIVALRVCIVSSLAQTLRRYTSLNHLAQAARAVLQNQNQISQMLADLNRVDFRNVEEQASWVCGCVGDAVPSLEADFKATLSQQQTLDQWGQWLENVVDKMLKPHENSPNFIQEARHFLLKWSFYSSLIIRDLTLRSAASFGSFHLLRLLYDEYIFYLIEHIVAKATGMVPIEVIGKKIPAIPFTDYFQDTSDTQELDSADEHSGEERGSNTILNGGSLVVSHNNTTPPPQQPANNFTAANIKIEGKRVKNY</sequence>
<dbReference type="Gene3D" id="1.10.10.10">
    <property type="entry name" value="Winged helix-like DNA-binding domain superfamily/Winged helix DNA-binding domain"/>
    <property type="match status" value="1"/>
</dbReference>
<dbReference type="PANTHER" id="PTHR12619:SF33">
    <property type="entry name" value="RFX, ISOFORM H"/>
    <property type="match status" value="1"/>
</dbReference>
<gene>
    <name evidence="4" type="ORF">ODALV1_LOCUS8595</name>
</gene>
<dbReference type="InterPro" id="IPR039779">
    <property type="entry name" value="RFX-like"/>
</dbReference>
<dbReference type="Pfam" id="PF25340">
    <property type="entry name" value="BCD_RFX"/>
    <property type="match status" value="1"/>
</dbReference>
<feature type="domain" description="RFX-type winged-helix" evidence="3">
    <location>
        <begin position="459"/>
        <end position="534"/>
    </location>
</feature>
<dbReference type="InterPro" id="IPR057321">
    <property type="entry name" value="RFX1-4/6/8-like_BCD"/>
</dbReference>
<evidence type="ECO:0000313" key="4">
    <source>
        <dbReference type="EMBL" id="CAL8093782.1"/>
    </source>
</evidence>
<feature type="region of interest" description="Disordered" evidence="2">
    <location>
        <begin position="229"/>
        <end position="297"/>
    </location>
</feature>
<comment type="caution">
    <text evidence="4">The sequence shown here is derived from an EMBL/GenBank/DDBJ whole genome shotgun (WGS) entry which is preliminary data.</text>
</comment>
<evidence type="ECO:0000256" key="1">
    <source>
        <dbReference type="ARBA" id="ARBA00023125"/>
    </source>
</evidence>
<feature type="compositionally biased region" description="Low complexity" evidence="2">
    <location>
        <begin position="235"/>
        <end position="276"/>
    </location>
</feature>
<name>A0ABP1QC87_9HEXA</name>